<reference evidence="2" key="1">
    <citation type="journal article" date="2022" name="bioRxiv">
        <title>Sequencing and chromosome-scale assembly of the giantPleurodeles waltlgenome.</title>
        <authorList>
            <person name="Brown T."/>
            <person name="Elewa A."/>
            <person name="Iarovenko S."/>
            <person name="Subramanian E."/>
            <person name="Araus A.J."/>
            <person name="Petzold A."/>
            <person name="Susuki M."/>
            <person name="Suzuki K.-i.T."/>
            <person name="Hayashi T."/>
            <person name="Toyoda A."/>
            <person name="Oliveira C."/>
            <person name="Osipova E."/>
            <person name="Leigh N.D."/>
            <person name="Simon A."/>
            <person name="Yun M.H."/>
        </authorList>
    </citation>
    <scope>NUCLEOTIDE SEQUENCE</scope>
    <source>
        <strain evidence="2">20211129_DDA</strain>
        <tissue evidence="2">Liver</tissue>
    </source>
</reference>
<keyword evidence="3" id="KW-1185">Reference proteome</keyword>
<organism evidence="2 3">
    <name type="scientific">Pleurodeles waltl</name>
    <name type="common">Iberian ribbed newt</name>
    <dbReference type="NCBI Taxonomy" id="8319"/>
    <lineage>
        <taxon>Eukaryota</taxon>
        <taxon>Metazoa</taxon>
        <taxon>Chordata</taxon>
        <taxon>Craniata</taxon>
        <taxon>Vertebrata</taxon>
        <taxon>Euteleostomi</taxon>
        <taxon>Amphibia</taxon>
        <taxon>Batrachia</taxon>
        <taxon>Caudata</taxon>
        <taxon>Salamandroidea</taxon>
        <taxon>Salamandridae</taxon>
        <taxon>Pleurodelinae</taxon>
        <taxon>Pleurodeles</taxon>
    </lineage>
</organism>
<evidence type="ECO:0000256" key="1">
    <source>
        <dbReference type="SAM" id="MobiDB-lite"/>
    </source>
</evidence>
<gene>
    <name evidence="2" type="ORF">NDU88_000922</name>
</gene>
<comment type="caution">
    <text evidence="2">The sequence shown here is derived from an EMBL/GenBank/DDBJ whole genome shotgun (WGS) entry which is preliminary data.</text>
</comment>
<dbReference type="EMBL" id="JANPWB010000001">
    <property type="protein sequence ID" value="KAJ1213284.1"/>
    <property type="molecule type" value="Genomic_DNA"/>
</dbReference>
<proteinExistence type="predicted"/>
<protein>
    <submittedName>
        <fullName evidence="2">Uncharacterized protein</fullName>
    </submittedName>
</protein>
<dbReference type="Proteomes" id="UP001066276">
    <property type="component" value="Chromosome 1_1"/>
</dbReference>
<feature type="region of interest" description="Disordered" evidence="1">
    <location>
        <begin position="1"/>
        <end position="49"/>
    </location>
</feature>
<accession>A0AAV7WJD2</accession>
<evidence type="ECO:0000313" key="3">
    <source>
        <dbReference type="Proteomes" id="UP001066276"/>
    </source>
</evidence>
<sequence length="111" mass="11974">MMSNRALHQGNKNVNIQALSDRGRLLSKARNPRSATTGGVEAHHSTSDYPAISPSPCKVFPRHPVCPDVSGRTMRYTADQHKKNAAVLEELEAAADTMPPGVGSAQQLSRQ</sequence>
<dbReference type="AlphaFoldDB" id="A0AAV7WJD2"/>
<name>A0AAV7WJD2_PLEWA</name>
<evidence type="ECO:0000313" key="2">
    <source>
        <dbReference type="EMBL" id="KAJ1213284.1"/>
    </source>
</evidence>